<dbReference type="Pfam" id="PF06042">
    <property type="entry name" value="NTP_transf_6"/>
    <property type="match status" value="1"/>
</dbReference>
<evidence type="ECO:0000313" key="1">
    <source>
        <dbReference type="EMBL" id="CDO60449.1"/>
    </source>
</evidence>
<evidence type="ECO:0000313" key="2">
    <source>
        <dbReference type="Proteomes" id="UP000032160"/>
    </source>
</evidence>
<dbReference type="PANTHER" id="PTHR39166">
    <property type="entry name" value="BLL1166 PROTEIN"/>
    <property type="match status" value="1"/>
</dbReference>
<dbReference type="EMBL" id="HG966617">
    <property type="protein sequence ID" value="CDO60449.1"/>
    <property type="molecule type" value="Genomic_DNA"/>
</dbReference>
<organism evidence="1 2">
    <name type="scientific">Candidatus Phaeomarinibacter ectocarpi</name>
    <dbReference type="NCBI Taxonomy" id="1458461"/>
    <lineage>
        <taxon>Bacteria</taxon>
        <taxon>Pseudomonadati</taxon>
        <taxon>Pseudomonadota</taxon>
        <taxon>Alphaproteobacteria</taxon>
        <taxon>Hyphomicrobiales</taxon>
        <taxon>Parvibaculaceae</taxon>
        <taxon>Candidatus Phaeomarinibacter</taxon>
    </lineage>
</organism>
<protein>
    <recommendedName>
        <fullName evidence="3">Nucleotidyltransferase family protein</fullName>
    </recommendedName>
</protein>
<dbReference type="InterPro" id="IPR009267">
    <property type="entry name" value="NTP_transf_6"/>
</dbReference>
<proteinExistence type="predicted"/>
<dbReference type="AlphaFoldDB" id="X5MG94"/>
<gene>
    <name evidence="1" type="ORF">BN1012_Phect2236</name>
</gene>
<dbReference type="Proteomes" id="UP000032160">
    <property type="component" value="Chromosome I"/>
</dbReference>
<name>X5MG94_9HYPH</name>
<dbReference type="RefSeq" id="WP_043948495.1">
    <property type="nucleotide sequence ID" value="NZ_HG966617.1"/>
</dbReference>
<dbReference type="HOGENOM" id="CLU_092842_0_0_5"/>
<dbReference type="PANTHER" id="PTHR39166:SF1">
    <property type="entry name" value="BLL1166 PROTEIN"/>
    <property type="match status" value="1"/>
</dbReference>
<reference evidence="1 2" key="1">
    <citation type="journal article" date="2014" name="Front. Genet.">
        <title>Genome and metabolic network of "Candidatus Phaeomarinobacter ectocarpi" Ec32, a new candidate genus of Alphaproteobacteria frequently associated with brown algae.</title>
        <authorList>
            <person name="Dittami S.M."/>
            <person name="Barbeyron T."/>
            <person name="Boyen C."/>
            <person name="Cambefort J."/>
            <person name="Collet G."/>
            <person name="Delage L."/>
            <person name="Gobet A."/>
            <person name="Groisillier A."/>
            <person name="Leblanc C."/>
            <person name="Michel G."/>
            <person name="Scornet D."/>
            <person name="Siegel A."/>
            <person name="Tapia J.E."/>
            <person name="Tonon T."/>
        </authorList>
    </citation>
    <scope>NUCLEOTIDE SEQUENCE [LARGE SCALE GENOMIC DNA]</scope>
    <source>
        <strain evidence="1 2">Ec32</strain>
    </source>
</reference>
<dbReference type="KEGG" id="pect:BN1012_Phect2236"/>
<keyword evidence="2" id="KW-1185">Reference proteome</keyword>
<dbReference type="STRING" id="1458461.BN1012_Phect2236"/>
<accession>X5MG94</accession>
<evidence type="ECO:0008006" key="3">
    <source>
        <dbReference type="Google" id="ProtNLM"/>
    </source>
</evidence>
<dbReference type="OrthoDB" id="9805247at2"/>
<sequence>MTHADFLALIRQNPINAAILDRMPSLDLTDAWLVSGSLFQAAWNSLTGRPLSHGVKDYDIFYFDPNTSWEAEDAQIKRVGKVFADLGADIELRNQARVHLWYKHHFGDIDYPPLMTSCEGIDRFLAIACKVGVSLDGRERIYAPDGLEDIYNLHLRPNPCANFSAEHYATKTARWLENWPELTVEPADLPSGLSG</sequence>